<dbReference type="PANTHER" id="PTHR43350:SF19">
    <property type="entry name" value="D-GULOSIDE 3-DEHYDROGENASE"/>
    <property type="match status" value="1"/>
</dbReference>
<dbReference type="AlphaFoldDB" id="A0A1G9QP90"/>
<dbReference type="InterPro" id="IPR034710">
    <property type="entry name" value="TarJ"/>
</dbReference>
<dbReference type="STRING" id="1121325.SAMN04515677_105308"/>
<comment type="catalytic activity">
    <reaction evidence="6">
        <text>D-ribitol 5-phosphate + NADP(+) = D-ribulose 5-phosphate + NADPH + H(+)</text>
        <dbReference type="Rhea" id="RHEA:19921"/>
        <dbReference type="ChEBI" id="CHEBI:15378"/>
        <dbReference type="ChEBI" id="CHEBI:57695"/>
        <dbReference type="ChEBI" id="CHEBI:57783"/>
        <dbReference type="ChEBI" id="CHEBI:58121"/>
        <dbReference type="ChEBI" id="CHEBI:58349"/>
        <dbReference type="EC" id="1.1.1.405"/>
    </reaction>
</comment>
<dbReference type="InterPro" id="IPR036291">
    <property type="entry name" value="NAD(P)-bd_dom_sf"/>
</dbReference>
<comment type="cofactor">
    <cofactor evidence="1 6">
        <name>Zn(2+)</name>
        <dbReference type="ChEBI" id="CHEBI:29105"/>
    </cofactor>
</comment>
<dbReference type="InterPro" id="IPR011032">
    <property type="entry name" value="GroES-like_sf"/>
</dbReference>
<evidence type="ECO:0000313" key="10">
    <source>
        <dbReference type="Proteomes" id="UP000199068"/>
    </source>
</evidence>
<feature type="binding site" evidence="6">
    <location>
        <position position="38"/>
    </location>
    <ligand>
        <name>Zn(2+)</name>
        <dbReference type="ChEBI" id="CHEBI:29105"/>
        <note>catalytic</note>
    </ligand>
</feature>
<gene>
    <name evidence="9" type="ORF">SAMN04515677_105308</name>
</gene>
<comment type="function">
    <text evidence="6">Catalyzes the NADPH dependent reduction of D-ribulose 5-phosphate to D-ribitol 5-phosphate.</text>
</comment>
<dbReference type="Gene3D" id="3.40.50.720">
    <property type="entry name" value="NAD(P)-binding Rossmann-like Domain"/>
    <property type="match status" value="1"/>
</dbReference>
<feature type="binding site" evidence="6">
    <location>
        <position position="64"/>
    </location>
    <ligand>
        <name>Zn(2+)</name>
        <dbReference type="ChEBI" id="CHEBI:29105"/>
        <note>catalytic</note>
    </ligand>
</feature>
<evidence type="ECO:0000259" key="8">
    <source>
        <dbReference type="Pfam" id="PF08240"/>
    </source>
</evidence>
<reference evidence="9 10" key="1">
    <citation type="submission" date="2016-10" db="EMBL/GenBank/DDBJ databases">
        <authorList>
            <person name="de Groot N.N."/>
        </authorList>
    </citation>
    <scope>NUCLEOTIDE SEQUENCE [LARGE SCALE GENOMIC DNA]</scope>
    <source>
        <strain evidence="9 10">DSM 797</strain>
    </source>
</reference>
<feature type="binding site" evidence="6">
    <location>
        <position position="65"/>
    </location>
    <ligand>
        <name>Zn(2+)</name>
        <dbReference type="ChEBI" id="CHEBI:29105"/>
        <note>catalytic</note>
    </ligand>
</feature>
<dbReference type="EMBL" id="FNGW01000005">
    <property type="protein sequence ID" value="SDM12819.1"/>
    <property type="molecule type" value="Genomic_DNA"/>
</dbReference>
<accession>A0A1G9QP90</accession>
<evidence type="ECO:0000256" key="5">
    <source>
        <dbReference type="ARBA" id="ARBA00023002"/>
    </source>
</evidence>
<dbReference type="Gene3D" id="3.90.180.10">
    <property type="entry name" value="Medium-chain alcohol dehydrogenases, catalytic domain"/>
    <property type="match status" value="1"/>
</dbReference>
<organism evidence="9 10">
    <name type="scientific">Romboutsia lituseburensis DSM 797</name>
    <dbReference type="NCBI Taxonomy" id="1121325"/>
    <lineage>
        <taxon>Bacteria</taxon>
        <taxon>Bacillati</taxon>
        <taxon>Bacillota</taxon>
        <taxon>Clostridia</taxon>
        <taxon>Peptostreptococcales</taxon>
        <taxon>Peptostreptococcaceae</taxon>
        <taxon>Romboutsia</taxon>
    </lineage>
</organism>
<dbReference type="PANTHER" id="PTHR43350">
    <property type="entry name" value="NAD-DEPENDENT ALCOHOL DEHYDROGENASE"/>
    <property type="match status" value="1"/>
</dbReference>
<feature type="domain" description="Alcohol dehydrogenase-like C-terminal" evidence="7">
    <location>
        <begin position="217"/>
        <end position="294"/>
    </location>
</feature>
<dbReference type="InterPro" id="IPR013154">
    <property type="entry name" value="ADH-like_N"/>
</dbReference>
<protein>
    <recommendedName>
        <fullName evidence="6">Ribulose-5-phosphate reductase</fullName>
        <shortName evidence="6">Ribulose-5-P reductase</shortName>
        <ecNumber evidence="6">1.1.1.405</ecNumber>
    </recommendedName>
    <alternativeName>
        <fullName evidence="6">Ribitol-5-phosphate dehydrogenase</fullName>
    </alternativeName>
</protein>
<keyword evidence="5 6" id="KW-0560">Oxidoreductase</keyword>
<dbReference type="HAMAP" id="MF_02069">
    <property type="entry name" value="TarJ"/>
    <property type="match status" value="1"/>
</dbReference>
<evidence type="ECO:0000256" key="1">
    <source>
        <dbReference type="ARBA" id="ARBA00001947"/>
    </source>
</evidence>
<dbReference type="SUPFAM" id="SSF51735">
    <property type="entry name" value="NAD(P)-binding Rossmann-fold domains"/>
    <property type="match status" value="1"/>
</dbReference>
<evidence type="ECO:0000259" key="7">
    <source>
        <dbReference type="Pfam" id="PF00107"/>
    </source>
</evidence>
<feature type="binding site" evidence="6">
    <location>
        <position position="143"/>
    </location>
    <ligand>
        <name>Zn(2+)</name>
        <dbReference type="ChEBI" id="CHEBI:29105"/>
        <note>catalytic</note>
    </ligand>
</feature>
<dbReference type="Pfam" id="PF00107">
    <property type="entry name" value="ADH_zinc_N"/>
    <property type="match status" value="1"/>
</dbReference>
<dbReference type="Pfam" id="PF08240">
    <property type="entry name" value="ADH_N"/>
    <property type="match status" value="1"/>
</dbReference>
<dbReference type="GO" id="GO:0050256">
    <property type="term" value="F:ribitol-5-phosphate 2-dehydrogenase [NAD(P)+] activity"/>
    <property type="evidence" value="ECO:0007669"/>
    <property type="project" value="UniProtKB-UniRule"/>
</dbReference>
<dbReference type="SUPFAM" id="SSF50129">
    <property type="entry name" value="GroES-like"/>
    <property type="match status" value="1"/>
</dbReference>
<evidence type="ECO:0000256" key="2">
    <source>
        <dbReference type="ARBA" id="ARBA00008072"/>
    </source>
</evidence>
<keyword evidence="10" id="KW-1185">Reference proteome</keyword>
<keyword evidence="6" id="KW-0521">NADP</keyword>
<proteinExistence type="inferred from homology"/>
<evidence type="ECO:0000256" key="6">
    <source>
        <dbReference type="HAMAP-Rule" id="MF_02069"/>
    </source>
</evidence>
<dbReference type="Proteomes" id="UP000199068">
    <property type="component" value="Unassembled WGS sequence"/>
</dbReference>
<dbReference type="InterPro" id="IPR013149">
    <property type="entry name" value="ADH-like_C"/>
</dbReference>
<sequence length="339" mass="38413">MINKIYRLVSPKQIVVCFEERSLDGEGIIVRPTRLSICAADQRYYTGARGKKILDKKLPMALIHEAVGEVVFDPKGEYNKGDTVIMIPNTPIEKNKIISENYLENSKFRASGYDGFMQDYVFMARDRIVKYINLDHNIAAFTELVSVAMHAISRFAKKSHLHFDTIGVWGDGNLGFIISLILKTKYPKSKIIVFGKNEEKLNFFSFVDEAYQIESIPSNIKVDHAFEAVGGKSSQYAIDQILEYIRPEGTVALLGVAENPVEINTRIILEKGITLLGNSRSGRTDFEEAVHFLEKNVECQSQLSKIISKNININNIDDIIIAFEYDLTTPFKTIMDWNI</sequence>
<name>A0A1G9QP90_9FIRM</name>
<dbReference type="RefSeq" id="WP_092726414.1">
    <property type="nucleotide sequence ID" value="NZ_FNGW01000005.1"/>
</dbReference>
<feature type="domain" description="Alcohol dehydrogenase-like N-terminal" evidence="8">
    <location>
        <begin position="28"/>
        <end position="130"/>
    </location>
</feature>
<evidence type="ECO:0000256" key="4">
    <source>
        <dbReference type="ARBA" id="ARBA00022833"/>
    </source>
</evidence>
<evidence type="ECO:0000313" key="9">
    <source>
        <dbReference type="EMBL" id="SDM12819.1"/>
    </source>
</evidence>
<evidence type="ECO:0000256" key="3">
    <source>
        <dbReference type="ARBA" id="ARBA00022723"/>
    </source>
</evidence>
<comment type="similarity">
    <text evidence="2 6">Belongs to the zinc-containing alcohol dehydrogenase family.</text>
</comment>
<dbReference type="EC" id="1.1.1.405" evidence="6"/>
<keyword evidence="4 6" id="KW-0862">Zinc</keyword>
<dbReference type="GO" id="GO:0008270">
    <property type="term" value="F:zinc ion binding"/>
    <property type="evidence" value="ECO:0007669"/>
    <property type="project" value="UniProtKB-UniRule"/>
</dbReference>
<keyword evidence="3 6" id="KW-0479">Metal-binding</keyword>